<dbReference type="PROSITE" id="PS00211">
    <property type="entry name" value="ABC_TRANSPORTER_1"/>
    <property type="match status" value="1"/>
</dbReference>
<evidence type="ECO:0000256" key="3">
    <source>
        <dbReference type="ARBA" id="ARBA00022840"/>
    </source>
</evidence>
<dbReference type="RefSeq" id="WP_242163672.1">
    <property type="nucleotide sequence ID" value="NZ_JAJMLW010000001.1"/>
</dbReference>
<keyword evidence="3 5" id="KW-0067">ATP-binding</keyword>
<dbReference type="InterPro" id="IPR017871">
    <property type="entry name" value="ABC_transporter-like_CS"/>
</dbReference>
<name>A0ABS9WG61_9ACTN</name>
<dbReference type="EMBL" id="JAJMLW010000001">
    <property type="protein sequence ID" value="MCI2241472.1"/>
    <property type="molecule type" value="Genomic_DNA"/>
</dbReference>
<dbReference type="Proteomes" id="UP001430755">
    <property type="component" value="Unassembled WGS sequence"/>
</dbReference>
<comment type="caution">
    <text evidence="5">The sequence shown here is derived from an EMBL/GenBank/DDBJ whole genome shotgun (WGS) entry which is preliminary data.</text>
</comment>
<protein>
    <submittedName>
        <fullName evidence="5">ABC transporter ATP-binding protein</fullName>
    </submittedName>
</protein>
<dbReference type="Pfam" id="PF00005">
    <property type="entry name" value="ABC_tran"/>
    <property type="match status" value="1"/>
</dbReference>
<dbReference type="GO" id="GO:0005524">
    <property type="term" value="F:ATP binding"/>
    <property type="evidence" value="ECO:0007669"/>
    <property type="project" value="UniProtKB-KW"/>
</dbReference>
<reference evidence="5" key="1">
    <citation type="submission" date="2021-11" db="EMBL/GenBank/DDBJ databases">
        <title>A Novel Adlercreutzia Species, isolated from a Allomyrina dichotoma larva feces.</title>
        <authorList>
            <person name="Suh M.K."/>
        </authorList>
    </citation>
    <scope>NUCLEOTIDE SEQUENCE</scope>
    <source>
        <strain evidence="5">JBNU-10</strain>
    </source>
</reference>
<evidence type="ECO:0000259" key="4">
    <source>
        <dbReference type="PROSITE" id="PS50893"/>
    </source>
</evidence>
<sequence>MADIALESVTCSYGGAPVLCGVDLTIADGELHTVLGPSGCGKTTTLRLIAGFLRPDSGRILMDGADITHLPPEKRRMGVVFQNYALFPQMTVAQNVAYGLRVARRPKADAARAVADYLDLVGLADLADRNAMELSGGQQQRVALARALAPEPRVLLLDEPLSNLDAELRQRMREEIRRIQRQVGVTTLFITHDQQEALALSDAVSVMHAGAIAQTGAPREVYEHPADAFVAAFTGEVNRIPGAGPDGGEALVRPEALRLAAEPGPRALLTGRVAVARYEGFATRYEVVCEGAGEGVAVLRVGVLMLNDGRSPVFAEGDAVAVERA</sequence>
<dbReference type="InterPro" id="IPR003593">
    <property type="entry name" value="AAA+_ATPase"/>
</dbReference>
<feature type="domain" description="ABC transporter" evidence="4">
    <location>
        <begin position="4"/>
        <end position="234"/>
    </location>
</feature>
<proteinExistence type="predicted"/>
<accession>A0ABS9WG61</accession>
<evidence type="ECO:0000313" key="6">
    <source>
        <dbReference type="Proteomes" id="UP001430755"/>
    </source>
</evidence>
<dbReference type="Pfam" id="PF08402">
    <property type="entry name" value="TOBE_2"/>
    <property type="match status" value="1"/>
</dbReference>
<evidence type="ECO:0000256" key="2">
    <source>
        <dbReference type="ARBA" id="ARBA00022741"/>
    </source>
</evidence>
<evidence type="ECO:0000256" key="1">
    <source>
        <dbReference type="ARBA" id="ARBA00022448"/>
    </source>
</evidence>
<evidence type="ECO:0000313" key="5">
    <source>
        <dbReference type="EMBL" id="MCI2241472.1"/>
    </source>
</evidence>
<dbReference type="PROSITE" id="PS50893">
    <property type="entry name" value="ABC_TRANSPORTER_2"/>
    <property type="match status" value="1"/>
</dbReference>
<dbReference type="InterPro" id="IPR027417">
    <property type="entry name" value="P-loop_NTPase"/>
</dbReference>
<dbReference type="SMART" id="SM00382">
    <property type="entry name" value="AAA"/>
    <property type="match status" value="1"/>
</dbReference>
<keyword evidence="6" id="KW-1185">Reference proteome</keyword>
<dbReference type="PANTHER" id="PTHR42781">
    <property type="entry name" value="SPERMIDINE/PUTRESCINE IMPORT ATP-BINDING PROTEIN POTA"/>
    <property type="match status" value="1"/>
</dbReference>
<dbReference type="InterPro" id="IPR050093">
    <property type="entry name" value="ABC_SmlMolc_Importer"/>
</dbReference>
<dbReference type="Gene3D" id="3.40.50.300">
    <property type="entry name" value="P-loop containing nucleotide triphosphate hydrolases"/>
    <property type="match status" value="1"/>
</dbReference>
<dbReference type="InterPro" id="IPR003439">
    <property type="entry name" value="ABC_transporter-like_ATP-bd"/>
</dbReference>
<dbReference type="PANTHER" id="PTHR42781:SF4">
    <property type="entry name" value="SPERMIDINE_PUTRESCINE IMPORT ATP-BINDING PROTEIN POTA"/>
    <property type="match status" value="1"/>
</dbReference>
<dbReference type="InterPro" id="IPR013611">
    <property type="entry name" value="Transp-assoc_OB_typ2"/>
</dbReference>
<organism evidence="5 6">
    <name type="scientific">Adlercreutzia faecimuris</name>
    <dbReference type="NCBI Taxonomy" id="2897341"/>
    <lineage>
        <taxon>Bacteria</taxon>
        <taxon>Bacillati</taxon>
        <taxon>Actinomycetota</taxon>
        <taxon>Coriobacteriia</taxon>
        <taxon>Eggerthellales</taxon>
        <taxon>Eggerthellaceae</taxon>
        <taxon>Adlercreutzia</taxon>
    </lineage>
</organism>
<keyword evidence="2" id="KW-0547">Nucleotide-binding</keyword>
<gene>
    <name evidence="5" type="ORF">LPT13_03775</name>
</gene>
<keyword evidence="1" id="KW-0813">Transport</keyword>
<dbReference type="SUPFAM" id="SSF52540">
    <property type="entry name" value="P-loop containing nucleoside triphosphate hydrolases"/>
    <property type="match status" value="1"/>
</dbReference>